<dbReference type="GO" id="GO:0030544">
    <property type="term" value="F:Hsp70 protein binding"/>
    <property type="evidence" value="ECO:0007669"/>
    <property type="project" value="InterPro"/>
</dbReference>
<keyword evidence="1" id="KW-0472">Membrane</keyword>
<dbReference type="GO" id="GO:0006450">
    <property type="term" value="P:regulation of translational fidelity"/>
    <property type="evidence" value="ECO:0007669"/>
    <property type="project" value="InterPro"/>
</dbReference>
<dbReference type="Pfam" id="PF00249">
    <property type="entry name" value="Myb_DNA-binding"/>
    <property type="match status" value="1"/>
</dbReference>
<keyword evidence="1" id="KW-0812">Transmembrane</keyword>
<dbReference type="EMBL" id="KQ995736">
    <property type="protein sequence ID" value="KZV45962.1"/>
    <property type="molecule type" value="Genomic_DNA"/>
</dbReference>
<protein>
    <submittedName>
        <fullName evidence="3">DnaJsubfamily C member 2-like</fullName>
    </submittedName>
</protein>
<dbReference type="CDD" id="cd00167">
    <property type="entry name" value="SANT"/>
    <property type="match status" value="2"/>
</dbReference>
<dbReference type="Pfam" id="PF23082">
    <property type="entry name" value="Myb_DNA-binding_2"/>
    <property type="match status" value="1"/>
</dbReference>
<dbReference type="GO" id="GO:0043022">
    <property type="term" value="F:ribosome binding"/>
    <property type="evidence" value="ECO:0007669"/>
    <property type="project" value="InterPro"/>
</dbReference>
<dbReference type="GO" id="GO:0051083">
    <property type="term" value="P:'de novo' cotranslational protein folding"/>
    <property type="evidence" value="ECO:0007669"/>
    <property type="project" value="InterPro"/>
</dbReference>
<feature type="transmembrane region" description="Helical" evidence="1">
    <location>
        <begin position="34"/>
        <end position="54"/>
    </location>
</feature>
<dbReference type="InterPro" id="IPR001005">
    <property type="entry name" value="SANT/Myb"/>
</dbReference>
<gene>
    <name evidence="3" type="ORF">F511_10652</name>
</gene>
<dbReference type="InterPro" id="IPR044634">
    <property type="entry name" value="Zuotin/DnaJC2"/>
</dbReference>
<dbReference type="FunFam" id="1.10.10.60:FF:000416">
    <property type="entry name" value="Myb family transcription factor"/>
    <property type="match status" value="1"/>
</dbReference>
<dbReference type="AlphaFoldDB" id="A0A2Z7CG06"/>
<organism evidence="3 4">
    <name type="scientific">Dorcoceras hygrometricum</name>
    <dbReference type="NCBI Taxonomy" id="472368"/>
    <lineage>
        <taxon>Eukaryota</taxon>
        <taxon>Viridiplantae</taxon>
        <taxon>Streptophyta</taxon>
        <taxon>Embryophyta</taxon>
        <taxon>Tracheophyta</taxon>
        <taxon>Spermatophyta</taxon>
        <taxon>Magnoliopsida</taxon>
        <taxon>eudicotyledons</taxon>
        <taxon>Gunneridae</taxon>
        <taxon>Pentapetalae</taxon>
        <taxon>asterids</taxon>
        <taxon>lamiids</taxon>
        <taxon>Lamiales</taxon>
        <taxon>Gesneriaceae</taxon>
        <taxon>Didymocarpoideae</taxon>
        <taxon>Trichosporeae</taxon>
        <taxon>Loxocarpinae</taxon>
        <taxon>Dorcoceras</taxon>
    </lineage>
</organism>
<dbReference type="GO" id="GO:0005829">
    <property type="term" value="C:cytosol"/>
    <property type="evidence" value="ECO:0007669"/>
    <property type="project" value="TreeGrafter"/>
</dbReference>
<proteinExistence type="predicted"/>
<dbReference type="SMART" id="SM00717">
    <property type="entry name" value="SANT"/>
    <property type="match status" value="2"/>
</dbReference>
<dbReference type="SUPFAM" id="SSF46689">
    <property type="entry name" value="Homeodomain-like"/>
    <property type="match status" value="2"/>
</dbReference>
<dbReference type="Gene3D" id="1.10.10.60">
    <property type="entry name" value="Homeodomain-like"/>
    <property type="match status" value="2"/>
</dbReference>
<feature type="domain" description="Myb-like" evidence="2">
    <location>
        <begin position="257"/>
        <end position="311"/>
    </location>
</feature>
<dbReference type="Proteomes" id="UP000250235">
    <property type="component" value="Unassembled WGS sequence"/>
</dbReference>
<sequence length="325" mass="36104">MEFLDEYESRPRFLIQSKQLPQPLDSESIHCSSYIHKPSLFVSLSLSIAILYIAFRYIDLEPLKSILLWLSFSLLLGPFAPPSLTAGDIRVGLGPIIEDAPDLVVDTDEKVSRRSSKPTRKPCEDPVRFDGIFDKSAGVNGFGSSLDLDKKEGDSCQSLVEEKFEEGEWTNTDEDVLRKLMGKHPVGQPGRWEAIAKGFKGKRTVESVIVKAKEMGVKKATDQDSFDKFLKDRKPVDKRVLDEAGDGGVGVVHKNVQEGMKESGWSAGEDLALLNALKTFPKDAPLRWEKIAASLPDKTKSACMKRVTELKKDFRNSRTSTGQAS</sequence>
<dbReference type="PROSITE" id="PS50090">
    <property type="entry name" value="MYB_LIKE"/>
    <property type="match status" value="2"/>
</dbReference>
<feature type="domain" description="Myb-like" evidence="2">
    <location>
        <begin position="161"/>
        <end position="204"/>
    </location>
</feature>
<keyword evidence="4" id="KW-1185">Reference proteome</keyword>
<dbReference type="OrthoDB" id="10250354at2759"/>
<dbReference type="PANTHER" id="PTHR43999:SF3">
    <property type="entry name" value="TRANSCRIPTION FACTOR MAMYB"/>
    <property type="match status" value="1"/>
</dbReference>
<dbReference type="InterPro" id="IPR009057">
    <property type="entry name" value="Homeodomain-like_sf"/>
</dbReference>
<evidence type="ECO:0000313" key="4">
    <source>
        <dbReference type="Proteomes" id="UP000250235"/>
    </source>
</evidence>
<keyword evidence="1" id="KW-1133">Transmembrane helix</keyword>
<evidence type="ECO:0000259" key="2">
    <source>
        <dbReference type="PROSITE" id="PS50090"/>
    </source>
</evidence>
<dbReference type="PANTHER" id="PTHR43999">
    <property type="entry name" value="DNAJ HOMOLOG SUBFAMILY C MEMBER 2"/>
    <property type="match status" value="1"/>
</dbReference>
<evidence type="ECO:0000256" key="1">
    <source>
        <dbReference type="SAM" id="Phobius"/>
    </source>
</evidence>
<feature type="transmembrane region" description="Helical" evidence="1">
    <location>
        <begin position="66"/>
        <end position="84"/>
    </location>
</feature>
<reference evidence="3 4" key="1">
    <citation type="journal article" date="2015" name="Proc. Natl. Acad. Sci. U.S.A.">
        <title>The resurrection genome of Boea hygrometrica: A blueprint for survival of dehydration.</title>
        <authorList>
            <person name="Xiao L."/>
            <person name="Yang G."/>
            <person name="Zhang L."/>
            <person name="Yang X."/>
            <person name="Zhao S."/>
            <person name="Ji Z."/>
            <person name="Zhou Q."/>
            <person name="Hu M."/>
            <person name="Wang Y."/>
            <person name="Chen M."/>
            <person name="Xu Y."/>
            <person name="Jin H."/>
            <person name="Xiao X."/>
            <person name="Hu G."/>
            <person name="Bao F."/>
            <person name="Hu Y."/>
            <person name="Wan P."/>
            <person name="Li L."/>
            <person name="Deng X."/>
            <person name="Kuang T."/>
            <person name="Xiang C."/>
            <person name="Zhu J.K."/>
            <person name="Oliver M.J."/>
            <person name="He Y."/>
        </authorList>
    </citation>
    <scope>NUCLEOTIDE SEQUENCE [LARGE SCALE GENOMIC DNA]</scope>
    <source>
        <strain evidence="4">cv. XS01</strain>
    </source>
</reference>
<accession>A0A2Z7CG06</accession>
<name>A0A2Z7CG06_9LAMI</name>
<evidence type="ECO:0000313" key="3">
    <source>
        <dbReference type="EMBL" id="KZV45962.1"/>
    </source>
</evidence>